<dbReference type="Gene3D" id="3.40.50.1390">
    <property type="entry name" value="Resolvase, N-terminal catalytic domain"/>
    <property type="match status" value="1"/>
</dbReference>
<dbReference type="RefSeq" id="WP_187817326.1">
    <property type="nucleotide sequence ID" value="NZ_JACTVJ010000016.1"/>
</dbReference>
<feature type="region of interest" description="Disordered" evidence="1">
    <location>
        <begin position="187"/>
        <end position="209"/>
    </location>
</feature>
<name>A0ABR7SN24_9ACTN</name>
<dbReference type="Gene3D" id="3.90.1750.20">
    <property type="entry name" value="Putative Large Serine Recombinase, Chain B, Domain 2"/>
    <property type="match status" value="1"/>
</dbReference>
<evidence type="ECO:0000313" key="4">
    <source>
        <dbReference type="Proteomes" id="UP000642284"/>
    </source>
</evidence>
<feature type="domain" description="Recombinase" evidence="2">
    <location>
        <begin position="196"/>
        <end position="319"/>
    </location>
</feature>
<dbReference type="InterPro" id="IPR038109">
    <property type="entry name" value="DNA_bind_recomb_sf"/>
</dbReference>
<keyword evidence="4" id="KW-1185">Reference proteome</keyword>
<sequence>MAKPSSKWQMHPDLQRALADGQTFEDWLGDRKPCCSYARITLDRREEKGVARQHRNCDEFAAQHGCAIVYRYTDNHITAADPDIERPAFLRLVRDLRARRVEEGHPIHGVFVVEEERVVRLPEDYLKLHRALTVDKNGLYGVTDTRTVLDVHSDAEMLRGLLTSAMGEREVVRVKRRVSRNVRDQALEGAPSGPRRFGWKGADPRAGRKVNEELDPKESKVLRVAIDMALSGKHWSSIVKHLDDSGYLTNRGNKWSTTPVQYMLTNPALCGYRMIKGELIRDPKTGEPVVGKWEAICTPEEWYKLIDRCPVWFNLDGDTASTRYREKVQREGKKDFRGMAEATRRFLLTNIARCGYAKEDGTICGAKMKGMGPAGTNKQDRYRCGDPRCNKVSRRADYVDKAIERLVVKFLEKQFAALKPAEKPWYGEGTLSALVAKRTEIKAAYKANAISMAEYLDFKDSNDAQITASQKDRDDYYAEQAAKNFLAGFTREKWEDFDIRQKRKAIATVLQAVIIHPLPQGRARSSAFDADLLEPVFRAVH</sequence>
<proteinExistence type="predicted"/>
<dbReference type="Pfam" id="PF00239">
    <property type="entry name" value="Resolvase"/>
    <property type="match status" value="1"/>
</dbReference>
<dbReference type="SUPFAM" id="SSF53041">
    <property type="entry name" value="Resolvase-like"/>
    <property type="match status" value="1"/>
</dbReference>
<dbReference type="InterPro" id="IPR006119">
    <property type="entry name" value="Resolv_N"/>
</dbReference>
<evidence type="ECO:0000313" key="3">
    <source>
        <dbReference type="EMBL" id="MBC9716885.1"/>
    </source>
</evidence>
<gene>
    <name evidence="3" type="ORF">H9Y04_30570</name>
</gene>
<dbReference type="SMART" id="SM00857">
    <property type="entry name" value="Resolvase"/>
    <property type="match status" value="1"/>
</dbReference>
<dbReference type="PANTHER" id="PTHR30461:SF23">
    <property type="entry name" value="DNA RECOMBINASE-RELATED"/>
    <property type="match status" value="1"/>
</dbReference>
<dbReference type="PANTHER" id="PTHR30461">
    <property type="entry name" value="DNA-INVERTASE FROM LAMBDOID PROPHAGE"/>
    <property type="match status" value="1"/>
</dbReference>
<reference evidence="3 4" key="1">
    <citation type="submission" date="2020-08" db="EMBL/GenBank/DDBJ databases">
        <title>Genemic of Streptomyces polyaspartic.</title>
        <authorList>
            <person name="Liu W."/>
        </authorList>
    </citation>
    <scope>NUCLEOTIDE SEQUENCE [LARGE SCALE GENOMIC DNA]</scope>
    <source>
        <strain evidence="3 4">TRM66268-LWL</strain>
    </source>
</reference>
<dbReference type="EMBL" id="JACTVJ010000016">
    <property type="protein sequence ID" value="MBC9716885.1"/>
    <property type="molecule type" value="Genomic_DNA"/>
</dbReference>
<dbReference type="PROSITE" id="PS51737">
    <property type="entry name" value="RECOMBINASE_DNA_BIND"/>
    <property type="match status" value="1"/>
</dbReference>
<comment type="caution">
    <text evidence="3">The sequence shown here is derived from an EMBL/GenBank/DDBJ whole genome shotgun (WGS) entry which is preliminary data.</text>
</comment>
<dbReference type="InterPro" id="IPR050639">
    <property type="entry name" value="SSR_resolvase"/>
</dbReference>
<dbReference type="Pfam" id="PF07508">
    <property type="entry name" value="Recombinase"/>
    <property type="match status" value="1"/>
</dbReference>
<dbReference type="InterPro" id="IPR011109">
    <property type="entry name" value="DNA_bind_recombinase_dom"/>
</dbReference>
<protein>
    <submittedName>
        <fullName evidence="3">Recombinase family protein</fullName>
    </submittedName>
</protein>
<evidence type="ECO:0000259" key="2">
    <source>
        <dbReference type="PROSITE" id="PS51737"/>
    </source>
</evidence>
<dbReference type="InterPro" id="IPR036162">
    <property type="entry name" value="Resolvase-like_N_sf"/>
</dbReference>
<organism evidence="3 4">
    <name type="scientific">Streptomyces polyasparticus</name>
    <dbReference type="NCBI Taxonomy" id="2767826"/>
    <lineage>
        <taxon>Bacteria</taxon>
        <taxon>Bacillati</taxon>
        <taxon>Actinomycetota</taxon>
        <taxon>Actinomycetes</taxon>
        <taxon>Kitasatosporales</taxon>
        <taxon>Streptomycetaceae</taxon>
        <taxon>Streptomyces</taxon>
    </lineage>
</organism>
<evidence type="ECO:0000256" key="1">
    <source>
        <dbReference type="SAM" id="MobiDB-lite"/>
    </source>
</evidence>
<accession>A0ABR7SN24</accession>
<dbReference type="Proteomes" id="UP000642284">
    <property type="component" value="Unassembled WGS sequence"/>
</dbReference>